<name>A0A660SC16_UNCW3</name>
<feature type="domain" description="3-hydroxyacyl-CoA dehydrogenase C-terminal" evidence="4">
    <location>
        <begin position="190"/>
        <end position="286"/>
    </location>
</feature>
<dbReference type="PROSITE" id="PS00067">
    <property type="entry name" value="3HCDH"/>
    <property type="match status" value="1"/>
</dbReference>
<dbReference type="FunFam" id="3.40.50.720:FF:000009">
    <property type="entry name" value="Fatty oxidation complex, alpha subunit"/>
    <property type="match status" value="1"/>
</dbReference>
<accession>A0A660SC16</accession>
<dbReference type="Gene3D" id="3.40.50.720">
    <property type="entry name" value="NAD(P)-binding Rossmann-like Domain"/>
    <property type="match status" value="1"/>
</dbReference>
<reference evidence="6 7" key="1">
    <citation type="submission" date="2018-06" db="EMBL/GenBank/DDBJ databases">
        <title>Extensive metabolic versatility and redundancy in microbially diverse, dynamic hydrothermal sediments.</title>
        <authorList>
            <person name="Dombrowski N."/>
            <person name="Teske A."/>
            <person name="Baker B.J."/>
        </authorList>
    </citation>
    <scope>NUCLEOTIDE SEQUENCE [LARGE SCALE GENOMIC DNA]</scope>
    <source>
        <strain evidence="6">B36_G15</strain>
    </source>
</reference>
<evidence type="ECO:0000259" key="4">
    <source>
        <dbReference type="Pfam" id="PF00725"/>
    </source>
</evidence>
<dbReference type="GO" id="GO:0016616">
    <property type="term" value="F:oxidoreductase activity, acting on the CH-OH group of donors, NAD or NADP as acceptor"/>
    <property type="evidence" value="ECO:0007669"/>
    <property type="project" value="InterPro"/>
</dbReference>
<dbReference type="Proteomes" id="UP000268469">
    <property type="component" value="Unassembled WGS sequence"/>
</dbReference>
<dbReference type="PANTHER" id="PTHR48075:SF5">
    <property type="entry name" value="3-HYDROXYBUTYRYL-COA DEHYDROGENASE"/>
    <property type="match status" value="1"/>
</dbReference>
<dbReference type="Gene3D" id="1.10.1040.10">
    <property type="entry name" value="N-(1-d-carboxylethyl)-l-norvaline Dehydrogenase, domain 2"/>
    <property type="match status" value="1"/>
</dbReference>
<keyword evidence="2" id="KW-0560">Oxidoreductase</keyword>
<evidence type="ECO:0000256" key="2">
    <source>
        <dbReference type="ARBA" id="ARBA00023002"/>
    </source>
</evidence>
<evidence type="ECO:0000256" key="3">
    <source>
        <dbReference type="PIRSR" id="PIRSR000105-1"/>
    </source>
</evidence>
<dbReference type="InterPro" id="IPR006176">
    <property type="entry name" value="3-OHacyl-CoA_DH_NAD-bd"/>
</dbReference>
<proteinExistence type="inferred from homology"/>
<feature type="site" description="Important for catalytic activity" evidence="3">
    <location>
        <position position="144"/>
    </location>
</feature>
<evidence type="ECO:0000259" key="5">
    <source>
        <dbReference type="Pfam" id="PF02737"/>
    </source>
</evidence>
<dbReference type="AlphaFoldDB" id="A0A660SC16"/>
<dbReference type="Pfam" id="PF02737">
    <property type="entry name" value="3HCDH_N"/>
    <property type="match status" value="1"/>
</dbReference>
<evidence type="ECO:0000313" key="7">
    <source>
        <dbReference type="Proteomes" id="UP000268469"/>
    </source>
</evidence>
<comment type="similarity">
    <text evidence="1">Belongs to the 3-hydroxyacyl-CoA dehydrogenase family.</text>
</comment>
<dbReference type="InterPro" id="IPR006180">
    <property type="entry name" value="3-OHacyl-CoA_DH_CS"/>
</dbReference>
<dbReference type="InterPro" id="IPR008927">
    <property type="entry name" value="6-PGluconate_DH-like_C_sf"/>
</dbReference>
<dbReference type="InterPro" id="IPR022694">
    <property type="entry name" value="3-OHacyl-CoA_DH"/>
</dbReference>
<dbReference type="InterPro" id="IPR006108">
    <property type="entry name" value="3HC_DH_C"/>
</dbReference>
<comment type="caution">
    <text evidence="6">The sequence shown here is derived from an EMBL/GenBank/DDBJ whole genome shotgun (WGS) entry which is preliminary data.</text>
</comment>
<evidence type="ECO:0000256" key="1">
    <source>
        <dbReference type="ARBA" id="ARBA00009463"/>
    </source>
</evidence>
<dbReference type="PANTHER" id="PTHR48075">
    <property type="entry name" value="3-HYDROXYACYL-COA DEHYDROGENASE FAMILY PROTEIN"/>
    <property type="match status" value="1"/>
</dbReference>
<dbReference type="EMBL" id="QNBE01000174">
    <property type="protein sequence ID" value="RKX68344.1"/>
    <property type="molecule type" value="Genomic_DNA"/>
</dbReference>
<dbReference type="InterPro" id="IPR036291">
    <property type="entry name" value="NAD(P)-bd_dom_sf"/>
</dbReference>
<dbReference type="GO" id="GO:0070403">
    <property type="term" value="F:NAD+ binding"/>
    <property type="evidence" value="ECO:0007669"/>
    <property type="project" value="InterPro"/>
</dbReference>
<dbReference type="Pfam" id="PF00725">
    <property type="entry name" value="3HCDH"/>
    <property type="match status" value="1"/>
</dbReference>
<sequence length="290" mass="31754">MKIGRNLNIVVIGVGKVGTGIVQAFAQSGFAVKGIDNSSQALQLAQQKIDGNLSWLVSKEKISQEEKATILERIQLSSDYDEIRSADVVIESVFEDLNIKKELFGKMDKLVESSDALLLSNTSSLSISEIASATKRPQQVAGMHFFNPVPIMKLVEVVQGIESSRKTVEQVKELAVKMGKVPIVSKDSPGFIVNRMLNALFVEAARIVEEGVGTIEDVDIGAKLGLGHPMGPFELADYLDGIPLLIHICQYMQAELGPRFRVPVWVKNYVRAGRTGRSSGKGFFEYNDSK</sequence>
<protein>
    <submittedName>
        <fullName evidence="6">3-hydroxybutyryl-CoA dehydrogenase</fullName>
    </submittedName>
</protein>
<gene>
    <name evidence="6" type="ORF">DRP53_10930</name>
</gene>
<evidence type="ECO:0000313" key="6">
    <source>
        <dbReference type="EMBL" id="RKX68344.1"/>
    </source>
</evidence>
<feature type="domain" description="3-hydroxyacyl-CoA dehydrogenase NAD binding" evidence="5">
    <location>
        <begin position="9"/>
        <end position="187"/>
    </location>
</feature>
<dbReference type="SUPFAM" id="SSF48179">
    <property type="entry name" value="6-phosphogluconate dehydrogenase C-terminal domain-like"/>
    <property type="match status" value="1"/>
</dbReference>
<dbReference type="PIRSF" id="PIRSF000105">
    <property type="entry name" value="HCDH"/>
    <property type="match status" value="1"/>
</dbReference>
<dbReference type="GO" id="GO:0006631">
    <property type="term" value="P:fatty acid metabolic process"/>
    <property type="evidence" value="ECO:0007669"/>
    <property type="project" value="InterPro"/>
</dbReference>
<organism evidence="6 7">
    <name type="scientific">candidate division WOR-3 bacterium</name>
    <dbReference type="NCBI Taxonomy" id="2052148"/>
    <lineage>
        <taxon>Bacteria</taxon>
        <taxon>Bacteria division WOR-3</taxon>
    </lineage>
</organism>
<dbReference type="InterPro" id="IPR013328">
    <property type="entry name" value="6PGD_dom2"/>
</dbReference>
<dbReference type="SUPFAM" id="SSF51735">
    <property type="entry name" value="NAD(P)-binding Rossmann-fold domains"/>
    <property type="match status" value="1"/>
</dbReference>